<organism evidence="2 3">
    <name type="scientific">Desulfovibrio psychrotolerans</name>
    <dbReference type="NCBI Taxonomy" id="415242"/>
    <lineage>
        <taxon>Bacteria</taxon>
        <taxon>Pseudomonadati</taxon>
        <taxon>Thermodesulfobacteriota</taxon>
        <taxon>Desulfovibrionia</taxon>
        <taxon>Desulfovibrionales</taxon>
        <taxon>Desulfovibrionaceae</taxon>
        <taxon>Desulfovibrio</taxon>
    </lineage>
</organism>
<evidence type="ECO:0000313" key="3">
    <source>
        <dbReference type="Proteomes" id="UP000503820"/>
    </source>
</evidence>
<keyword evidence="3" id="KW-1185">Reference proteome</keyword>
<dbReference type="InterPro" id="IPR001029">
    <property type="entry name" value="Flagellin_N"/>
</dbReference>
<gene>
    <name evidence="2" type="ORF">DSM19430T_25000</name>
</gene>
<dbReference type="GO" id="GO:0005198">
    <property type="term" value="F:structural molecule activity"/>
    <property type="evidence" value="ECO:0007669"/>
    <property type="project" value="InterPro"/>
</dbReference>
<evidence type="ECO:0000313" key="2">
    <source>
        <dbReference type="EMBL" id="GFM37816.1"/>
    </source>
</evidence>
<evidence type="ECO:0000259" key="1">
    <source>
        <dbReference type="Pfam" id="PF00669"/>
    </source>
</evidence>
<proteinExistence type="predicted"/>
<dbReference type="EMBL" id="BLVP01000010">
    <property type="protein sequence ID" value="GFM37816.1"/>
    <property type="molecule type" value="Genomic_DNA"/>
</dbReference>
<accession>A0A7J0BVS5</accession>
<dbReference type="Gene3D" id="1.20.1330.10">
    <property type="entry name" value="f41 fragment of flagellin, N-terminal domain"/>
    <property type="match status" value="1"/>
</dbReference>
<reference evidence="2 3" key="1">
    <citation type="submission" date="2020-05" db="EMBL/GenBank/DDBJ databases">
        <title>Draft genome sequence of Desulfovibrio psychrotolerans JS1T.</title>
        <authorList>
            <person name="Ueno A."/>
            <person name="Tamazawa S."/>
            <person name="Tamamura S."/>
            <person name="Murakami T."/>
            <person name="Kiyama T."/>
            <person name="Inomata H."/>
            <person name="Amano Y."/>
            <person name="Miyakawa K."/>
            <person name="Tamaki H."/>
            <person name="Naganuma T."/>
            <person name="Kaneko K."/>
        </authorList>
    </citation>
    <scope>NUCLEOTIDE SEQUENCE [LARGE SCALE GENOMIC DNA]</scope>
    <source>
        <strain evidence="2 3">JS1</strain>
    </source>
</reference>
<sequence>MTTDNSALILSLTMQLLQQDTLAKTLLSGGGADLRSLLLKSTGARRLTDPTAAALTGRIRSDAGMLRQASRNVSEAASVSLMAASGVTSMRESLDRMKAIAEGVADGSISTTAGRAEYNDLVKVIDGAIASASYNGMKLFDSDGWAADERITLTGTAGAPGTTGKVHIQAGTGGFDMSLHDMSFIADRSFGSLSGVNGLTMVGATDLADASAASTAATRLSSLSSYVSGIESMLSSRATGFASQASALASQASILDTAAATRARTTESRTLEQLILDYLVTDAGKLVDSSS</sequence>
<name>A0A7J0BVS5_9BACT</name>
<dbReference type="AlphaFoldDB" id="A0A7J0BVS5"/>
<comment type="caution">
    <text evidence="2">The sequence shown here is derived from an EMBL/GenBank/DDBJ whole genome shotgun (WGS) entry which is preliminary data.</text>
</comment>
<dbReference type="RefSeq" id="WP_174410448.1">
    <property type="nucleotide sequence ID" value="NZ_BLVP01000010.1"/>
</dbReference>
<dbReference type="Pfam" id="PF00669">
    <property type="entry name" value="Flagellin_N"/>
    <property type="match status" value="1"/>
</dbReference>
<dbReference type="Proteomes" id="UP000503820">
    <property type="component" value="Unassembled WGS sequence"/>
</dbReference>
<feature type="domain" description="Flagellin N-terminal" evidence="1">
    <location>
        <begin position="47"/>
        <end position="141"/>
    </location>
</feature>
<protein>
    <recommendedName>
        <fullName evidence="1">Flagellin N-terminal domain-containing protein</fullName>
    </recommendedName>
</protein>
<dbReference type="SUPFAM" id="SSF64518">
    <property type="entry name" value="Phase 1 flagellin"/>
    <property type="match status" value="1"/>
</dbReference>